<dbReference type="Pfam" id="PF13517">
    <property type="entry name" value="FG-GAP_3"/>
    <property type="match status" value="1"/>
</dbReference>
<keyword evidence="4" id="KW-1185">Reference proteome</keyword>
<evidence type="ECO:0000259" key="2">
    <source>
        <dbReference type="SMART" id="SM00235"/>
    </source>
</evidence>
<dbReference type="InterPro" id="IPR006026">
    <property type="entry name" value="Peptidase_Metallo"/>
</dbReference>
<dbReference type="PANTHER" id="PTHR13412:SF0">
    <property type="entry name" value="T-CELL IMMUNOMODULATORY PROTEIN"/>
    <property type="match status" value="1"/>
</dbReference>
<accession>A0ABX7NZ07</accession>
<evidence type="ECO:0000313" key="4">
    <source>
        <dbReference type="Proteomes" id="UP000662747"/>
    </source>
</evidence>
<dbReference type="SUPFAM" id="SSF55486">
    <property type="entry name" value="Metalloproteases ('zincins'), catalytic domain"/>
    <property type="match status" value="1"/>
</dbReference>
<keyword evidence="1" id="KW-0732">Signal</keyword>
<sequence length="655" mass="71232">MRSSGVVLGGLLLAACGGAPETSPTSPEPGSLSTGVTYEEFKAATYQEPDTGIYIVDGDVPIVDEAALREFYDENVRPGALIIKTRNGADAAWNGTQALNLTYCVSTSAFGTNYNKVVEAMNRAAVAWENVAHVSFVHDSGQDSNCTSLNNVVLFDVRPGPSNAPYGARAFFPGDARSAREVLIRPDQLPLTMPTLSAMLTHELGHVLGFRHEHIRVAQTATDCIESTTDFRELTPYDSGSVMHYNICAGSTNPYAYRITGWDAHGAALKYGRGPQTVAGDFDGNGYEDLLIYRPGSNQAWVAYSDGAGGWQRTTSIFGSGFDFWSSADRVVVLDFNNDHIDDVFIYRPGGGPAYAVQGKADRTFFTTVATSNFAGFDFGEAQDRALAFDYDADGYDDLFFYRPGNRVAWVARSNGNGTFTNTFASFAGIGTFDLSDVRDQAVVLDFDNDHRDDLFFYRPGGGLANLVRSGPGNTFTSVMSTNVLGSVDFSDVRTRVLALEQDGDNLDDLFLYVPGTGEASIVKSNGTTGFTPAYYNGNGIGGYDLKDFRDRALVLDYDGDLKDDLFLYRPGSQAAYVLKSSGNGSFNAVYGALGFAAPYPFDFTKHQDQAVKFDYNNDGRDDFYLFRNDTQRVVASMSNGQFASFYPDPALNPY</sequence>
<dbReference type="SMART" id="SM00235">
    <property type="entry name" value="ZnMc"/>
    <property type="match status" value="1"/>
</dbReference>
<dbReference type="EMBL" id="CP071090">
    <property type="protein sequence ID" value="QSQ22717.1"/>
    <property type="molecule type" value="Genomic_DNA"/>
</dbReference>
<dbReference type="InterPro" id="IPR028994">
    <property type="entry name" value="Integrin_alpha_N"/>
</dbReference>
<dbReference type="SUPFAM" id="SSF69318">
    <property type="entry name" value="Integrin alpha N-terminal domain"/>
    <property type="match status" value="1"/>
</dbReference>
<dbReference type="PANTHER" id="PTHR13412">
    <property type="entry name" value="T-CELL IMMUNOMODULATORY PROTEIN HOMOLOG"/>
    <property type="match status" value="1"/>
</dbReference>
<gene>
    <name evidence="3" type="ORF">JY651_47755</name>
</gene>
<dbReference type="Gene3D" id="3.40.390.10">
    <property type="entry name" value="Collagenase (Catalytic Domain)"/>
    <property type="match status" value="1"/>
</dbReference>
<name>A0ABX7NZ07_9BACT</name>
<dbReference type="InterPro" id="IPR024079">
    <property type="entry name" value="MetalloPept_cat_dom_sf"/>
</dbReference>
<proteinExistence type="predicted"/>
<evidence type="ECO:0000313" key="3">
    <source>
        <dbReference type="EMBL" id="QSQ22717.1"/>
    </source>
</evidence>
<dbReference type="Proteomes" id="UP000662747">
    <property type="component" value="Chromosome"/>
</dbReference>
<protein>
    <submittedName>
        <fullName evidence="3">VCBS repeat-containing protein</fullName>
    </submittedName>
</protein>
<dbReference type="InterPro" id="IPR013517">
    <property type="entry name" value="FG-GAP"/>
</dbReference>
<feature type="domain" description="Peptidase metallopeptidase" evidence="2">
    <location>
        <begin position="89"/>
        <end position="241"/>
    </location>
</feature>
<reference evidence="3 4" key="1">
    <citation type="submission" date="2021-02" db="EMBL/GenBank/DDBJ databases">
        <title>De Novo genome assembly of isolated myxobacteria.</title>
        <authorList>
            <person name="Stevens D.C."/>
        </authorList>
    </citation>
    <scope>NUCLEOTIDE SEQUENCE [LARGE SCALE GENOMIC DNA]</scope>
    <source>
        <strain evidence="4">SCPEA02</strain>
    </source>
</reference>
<dbReference type="Gene3D" id="2.130.10.130">
    <property type="entry name" value="Integrin alpha, N-terminal"/>
    <property type="match status" value="1"/>
</dbReference>
<dbReference type="PROSITE" id="PS51257">
    <property type="entry name" value="PROKAR_LIPOPROTEIN"/>
    <property type="match status" value="1"/>
</dbReference>
<evidence type="ECO:0000256" key="1">
    <source>
        <dbReference type="ARBA" id="ARBA00022729"/>
    </source>
</evidence>
<organism evidence="3 4">
    <name type="scientific">Pyxidicoccus parkwayensis</name>
    <dbReference type="NCBI Taxonomy" id="2813578"/>
    <lineage>
        <taxon>Bacteria</taxon>
        <taxon>Pseudomonadati</taxon>
        <taxon>Myxococcota</taxon>
        <taxon>Myxococcia</taxon>
        <taxon>Myxococcales</taxon>
        <taxon>Cystobacterineae</taxon>
        <taxon>Myxococcaceae</taxon>
        <taxon>Pyxidicoccus</taxon>
    </lineage>
</organism>
<dbReference type="InterPro" id="IPR024881">
    <property type="entry name" value="Tip"/>
</dbReference>
<dbReference type="RefSeq" id="WP_206724293.1">
    <property type="nucleotide sequence ID" value="NZ_CP071090.1"/>
</dbReference>